<name>A0A0R1ZU02_9LACO</name>
<dbReference type="STRING" id="1291052.FC18_GL000625"/>
<proteinExistence type="predicted"/>
<comment type="caution">
    <text evidence="1">The sequence shown here is derived from an EMBL/GenBank/DDBJ whole genome shotgun (WGS) entry which is preliminary data.</text>
</comment>
<dbReference type="AlphaFoldDB" id="A0A0R1ZU02"/>
<evidence type="ECO:0000313" key="2">
    <source>
        <dbReference type="Proteomes" id="UP000051679"/>
    </source>
</evidence>
<reference evidence="1 2" key="1">
    <citation type="journal article" date="2015" name="Genome Announc.">
        <title>Expanding the biotechnology potential of lactobacilli through comparative genomics of 213 strains and associated genera.</title>
        <authorList>
            <person name="Sun Z."/>
            <person name="Harris H.M."/>
            <person name="McCann A."/>
            <person name="Guo C."/>
            <person name="Argimon S."/>
            <person name="Zhang W."/>
            <person name="Yang X."/>
            <person name="Jeffery I.B."/>
            <person name="Cooney J.C."/>
            <person name="Kagawa T.F."/>
            <person name="Liu W."/>
            <person name="Song Y."/>
            <person name="Salvetti E."/>
            <person name="Wrobel A."/>
            <person name="Rasinkangas P."/>
            <person name="Parkhill J."/>
            <person name="Rea M.C."/>
            <person name="O'Sullivan O."/>
            <person name="Ritari J."/>
            <person name="Douillard F.P."/>
            <person name="Paul Ross R."/>
            <person name="Yang R."/>
            <person name="Briner A.E."/>
            <person name="Felis G.E."/>
            <person name="de Vos W.M."/>
            <person name="Barrangou R."/>
            <person name="Klaenhammer T.R."/>
            <person name="Caufield P.W."/>
            <person name="Cui Y."/>
            <person name="Zhang H."/>
            <person name="O'Toole P.W."/>
        </authorList>
    </citation>
    <scope>NUCLEOTIDE SEQUENCE [LARGE SCALE GENOMIC DNA]</scope>
    <source>
        <strain evidence="1 2">DSM 20505</strain>
    </source>
</reference>
<dbReference type="PATRIC" id="fig|1291052.5.peg.636"/>
<dbReference type="EMBL" id="AYYO01000056">
    <property type="protein sequence ID" value="KRM54403.1"/>
    <property type="molecule type" value="Genomic_DNA"/>
</dbReference>
<evidence type="ECO:0000313" key="1">
    <source>
        <dbReference type="EMBL" id="KRM54403.1"/>
    </source>
</evidence>
<organism evidence="1 2">
    <name type="scientific">Lacticaseibacillus sharpeae JCM 1186 = DSM 20505</name>
    <dbReference type="NCBI Taxonomy" id="1291052"/>
    <lineage>
        <taxon>Bacteria</taxon>
        <taxon>Bacillati</taxon>
        <taxon>Bacillota</taxon>
        <taxon>Bacilli</taxon>
        <taxon>Lactobacillales</taxon>
        <taxon>Lactobacillaceae</taxon>
        <taxon>Lacticaseibacillus</taxon>
    </lineage>
</organism>
<gene>
    <name evidence="1" type="ORF">FC18_GL000625</name>
</gene>
<sequence>MGQLNPYVTQKAYDKMLRMIYEKTTAARKKQLKQIARDMNERSDIKIIDKRRG</sequence>
<dbReference type="Proteomes" id="UP000051679">
    <property type="component" value="Unassembled WGS sequence"/>
</dbReference>
<accession>A0A0R1ZU02</accession>
<protein>
    <submittedName>
        <fullName evidence="1">Uncharacterized protein</fullName>
    </submittedName>
</protein>
<keyword evidence="2" id="KW-1185">Reference proteome</keyword>